<dbReference type="KEGG" id="sliu:111349844"/>
<reference evidence="4" key="1">
    <citation type="submission" date="2025-08" db="UniProtKB">
        <authorList>
            <consortium name="RefSeq"/>
        </authorList>
    </citation>
    <scope>IDENTIFICATION</scope>
    <source>
        <strain evidence="4">Ishihara</strain>
        <tissue evidence="4">Whole body</tissue>
    </source>
</reference>
<keyword evidence="2" id="KW-0732">Signal</keyword>
<dbReference type="Proteomes" id="UP000301870">
    <property type="component" value="Chromosome 10"/>
</dbReference>
<feature type="region of interest" description="Disordered" evidence="1">
    <location>
        <begin position="50"/>
        <end position="98"/>
    </location>
</feature>
<organism evidence="3 4">
    <name type="scientific">Spodoptera litura</name>
    <name type="common">Asian cotton leafworm</name>
    <dbReference type="NCBI Taxonomy" id="69820"/>
    <lineage>
        <taxon>Eukaryota</taxon>
        <taxon>Metazoa</taxon>
        <taxon>Ecdysozoa</taxon>
        <taxon>Arthropoda</taxon>
        <taxon>Hexapoda</taxon>
        <taxon>Insecta</taxon>
        <taxon>Pterygota</taxon>
        <taxon>Neoptera</taxon>
        <taxon>Endopterygota</taxon>
        <taxon>Lepidoptera</taxon>
        <taxon>Glossata</taxon>
        <taxon>Ditrysia</taxon>
        <taxon>Noctuoidea</taxon>
        <taxon>Noctuidae</taxon>
        <taxon>Amphipyrinae</taxon>
        <taxon>Spodoptera</taxon>
    </lineage>
</organism>
<name>A0A9J7DT78_SPOLT</name>
<proteinExistence type="predicted"/>
<keyword evidence="3" id="KW-1185">Reference proteome</keyword>
<feature type="signal peptide" evidence="2">
    <location>
        <begin position="1"/>
        <end position="18"/>
    </location>
</feature>
<dbReference type="GeneID" id="111349844"/>
<dbReference type="OrthoDB" id="7486254at2759"/>
<feature type="chain" id="PRO_5039937173" evidence="2">
    <location>
        <begin position="19"/>
        <end position="695"/>
    </location>
</feature>
<evidence type="ECO:0000313" key="4">
    <source>
        <dbReference type="RefSeq" id="XP_022816863.1"/>
    </source>
</evidence>
<evidence type="ECO:0000256" key="2">
    <source>
        <dbReference type="SAM" id="SignalP"/>
    </source>
</evidence>
<evidence type="ECO:0000313" key="3">
    <source>
        <dbReference type="Proteomes" id="UP000301870"/>
    </source>
</evidence>
<protein>
    <submittedName>
        <fullName evidence="4">Uncharacterized protein LOC111349844</fullName>
    </submittedName>
</protein>
<sequence length="695" mass="78208">MWAGVLLCLLARVSVNLARDYEEYDTFDFYDDGIEDTGITSATFEVVSPTRMKRSEEQDNNMASCNDNIDEKAEKDNPSTTMQIESPESLEKQSTNKEDTDIYEYVGGTDSAQKWQPEANGQITILQGYVIEVTQQNWMPYTAKQWEPINKDVNAETTDTAVTIQDRTPAINVMVWNPDVLKPSKITEIVYQSLPTDCVERWKHIWPDDGGSSNAKNFHKWNSAIDENGTPATTSDETTMQWPPTRWSPLEVQRWRSSEDDKRLKVETTLKYDKDDIKAEVRKMIHWDPNPTEDGGVTLSSTDGDKNWNPNLDFQQWMANLDVRTLRPLHWRPLVDTDHWTPTVDTDHWTPTVQHWSLTEYLLRMSDTMHSGQTYLQNQSITVPYSTLTFNYTGSVDTVTVVSETATGPDSTTVETTTAVSKKTKKSPYIDIKAIVEILANLTDDYQWNITQEFNKTLLESGVPSCPTPSEPTTTTTTPAIYDFSRSPVVSKCFVCGLTTTEIPRSAHCADAFGGDFLPLAPVDARSRSHIASFRKYCRRMDVHNFVVNPSEPRSIYGRFTGGCAVRWTDLSGVYTQRTCRAKFRPLLGKHFGSKRLAKLELALINVRNGCIASPMATLLPLSRGISLYARFHACVCTGNWCNRAPPLLGALHALHTSCLRGEIPIIHVLCFVLVPTVNTGIFLTPTTLAHSKLS</sequence>
<evidence type="ECO:0000256" key="1">
    <source>
        <dbReference type="SAM" id="MobiDB-lite"/>
    </source>
</evidence>
<feature type="compositionally biased region" description="Basic and acidic residues" evidence="1">
    <location>
        <begin position="89"/>
        <end position="98"/>
    </location>
</feature>
<gene>
    <name evidence="4" type="primary">LOC111349844</name>
</gene>
<dbReference type="AlphaFoldDB" id="A0A9J7DT78"/>
<dbReference type="RefSeq" id="XP_022816863.1">
    <property type="nucleotide sequence ID" value="XM_022961095.1"/>
</dbReference>
<accession>A0A9J7DT78</accession>